<organism evidence="8 9">
    <name type="scientific">Paracholeplasma manati</name>
    <dbReference type="NCBI Taxonomy" id="591373"/>
    <lineage>
        <taxon>Bacteria</taxon>
        <taxon>Bacillati</taxon>
        <taxon>Mycoplasmatota</taxon>
        <taxon>Mollicutes</taxon>
        <taxon>Acholeplasmatales</taxon>
        <taxon>Acholeplasmataceae</taxon>
        <taxon>Paracholeplasma</taxon>
    </lineage>
</organism>
<dbReference type="Proteomes" id="UP001177160">
    <property type="component" value="Unassembled WGS sequence"/>
</dbReference>
<dbReference type="HAMAP" id="MF_01057">
    <property type="entry name" value="tRNA_methyltr_TrmB"/>
    <property type="match status" value="1"/>
</dbReference>
<evidence type="ECO:0000256" key="2">
    <source>
        <dbReference type="ARBA" id="ARBA00003015"/>
    </source>
</evidence>
<evidence type="ECO:0000256" key="3">
    <source>
        <dbReference type="ARBA" id="ARBA00022603"/>
    </source>
</evidence>
<proteinExistence type="inferred from homology"/>
<evidence type="ECO:0000313" key="8">
    <source>
        <dbReference type="EMBL" id="MCV2232277.1"/>
    </source>
</evidence>
<dbReference type="RefSeq" id="WP_263608462.1">
    <property type="nucleotide sequence ID" value="NZ_JAOVQM010000003.1"/>
</dbReference>
<keyword evidence="9" id="KW-1185">Reference proteome</keyword>
<keyword evidence="4 7" id="KW-0808">Transferase</keyword>
<protein>
    <recommendedName>
        <fullName evidence="7">tRNA (guanine-N(7)-)-methyltransferase</fullName>
        <ecNumber evidence="7">2.1.1.33</ecNumber>
    </recommendedName>
    <alternativeName>
        <fullName evidence="7">tRNA (guanine(46)-N(7))-methyltransferase</fullName>
    </alternativeName>
    <alternativeName>
        <fullName evidence="7">tRNA(m7G46)-methyltransferase</fullName>
    </alternativeName>
</protein>
<gene>
    <name evidence="7 8" type="primary">trmB</name>
    <name evidence="8" type="ORF">N7548_05485</name>
</gene>
<comment type="pathway">
    <text evidence="7">tRNA modification; N(7)-methylguanine-tRNA biosynthesis.</text>
</comment>
<dbReference type="PANTHER" id="PTHR23417">
    <property type="entry name" value="3-DEOXY-D-MANNO-OCTULOSONIC-ACID TRANSFERASE/TRNA GUANINE-N 7 - -METHYLTRANSFERASE"/>
    <property type="match status" value="1"/>
</dbReference>
<comment type="caution">
    <text evidence="7">Lacks conserved residue(s) required for the propagation of feature annotation.</text>
</comment>
<dbReference type="PROSITE" id="PS51625">
    <property type="entry name" value="SAM_MT_TRMB"/>
    <property type="match status" value="1"/>
</dbReference>
<feature type="binding site" evidence="7">
    <location>
        <position position="35"/>
    </location>
    <ligand>
        <name>S-adenosyl-L-methionine</name>
        <dbReference type="ChEBI" id="CHEBI:59789"/>
    </ligand>
</feature>
<dbReference type="InterPro" id="IPR055361">
    <property type="entry name" value="tRNA_methyltr_TrmB_bact"/>
</dbReference>
<comment type="similarity">
    <text evidence="7">Belongs to the class I-like SAM-binding methyltransferase superfamily. TrmB family.</text>
</comment>
<dbReference type="GO" id="GO:0008176">
    <property type="term" value="F:tRNA (guanine(46)-N7)-methyltransferase activity"/>
    <property type="evidence" value="ECO:0007669"/>
    <property type="project" value="UniProtKB-EC"/>
</dbReference>
<reference evidence="8" key="1">
    <citation type="submission" date="2022-09" db="EMBL/GenBank/DDBJ databases">
        <title>Novel Mycoplasma species identified in domestic and wild animals.</title>
        <authorList>
            <person name="Volokhov D.V."/>
            <person name="Furtak V.A."/>
            <person name="Zagorodnyaya T.A."/>
        </authorList>
    </citation>
    <scope>NUCLEOTIDE SEQUENCE</scope>
    <source>
        <strain evidence="8">Oakley</strain>
    </source>
</reference>
<evidence type="ECO:0000256" key="1">
    <source>
        <dbReference type="ARBA" id="ARBA00000142"/>
    </source>
</evidence>
<keyword evidence="3 7" id="KW-0489">Methyltransferase</keyword>
<comment type="caution">
    <text evidence="8">The sequence shown here is derived from an EMBL/GenBank/DDBJ whole genome shotgun (WGS) entry which is preliminary data.</text>
</comment>
<dbReference type="Gene3D" id="3.40.50.150">
    <property type="entry name" value="Vaccinia Virus protein VP39"/>
    <property type="match status" value="1"/>
</dbReference>
<feature type="binding site" evidence="7">
    <location>
        <position position="87"/>
    </location>
    <ligand>
        <name>S-adenosyl-L-methionine</name>
        <dbReference type="ChEBI" id="CHEBI:59789"/>
    </ligand>
</feature>
<evidence type="ECO:0000313" key="9">
    <source>
        <dbReference type="Proteomes" id="UP001177160"/>
    </source>
</evidence>
<comment type="function">
    <text evidence="2 7">Catalyzes the formation of N(7)-methylguanine at position 46 (m7G46) in tRNA.</text>
</comment>
<keyword evidence="5 7" id="KW-0949">S-adenosyl-L-methionine</keyword>
<feature type="binding site" evidence="7">
    <location>
        <position position="109"/>
    </location>
    <ligand>
        <name>S-adenosyl-L-methionine</name>
        <dbReference type="ChEBI" id="CHEBI:59789"/>
    </ligand>
</feature>
<evidence type="ECO:0000256" key="7">
    <source>
        <dbReference type="HAMAP-Rule" id="MF_01057"/>
    </source>
</evidence>
<accession>A0ABT2Y723</accession>
<evidence type="ECO:0000256" key="5">
    <source>
        <dbReference type="ARBA" id="ARBA00022691"/>
    </source>
</evidence>
<dbReference type="EMBL" id="JAOVQM010000003">
    <property type="protein sequence ID" value="MCV2232277.1"/>
    <property type="molecule type" value="Genomic_DNA"/>
</dbReference>
<dbReference type="CDD" id="cd02440">
    <property type="entry name" value="AdoMet_MTases"/>
    <property type="match status" value="1"/>
</dbReference>
<dbReference type="PANTHER" id="PTHR23417:SF14">
    <property type="entry name" value="PENTACOTRIPEPTIDE-REPEAT REGION OF PRORP DOMAIN-CONTAINING PROTEIN"/>
    <property type="match status" value="1"/>
</dbReference>
<dbReference type="InterPro" id="IPR003358">
    <property type="entry name" value="tRNA_(Gua-N-7)_MeTrfase_Trmb"/>
</dbReference>
<sequence length="198" mass="23322">MRTKKVKQAFEAIHQSNLIMTTPQIIRSEQPMVLEVGSGKGKFITELAKLHPDLHYIAFEKDINVCYRILEKQEALLLPNLTIVQDDANALLSYFEPKSVSKIYLNFSDPWPKKRHHKRRLTAETYLKMYETILVDEGELEFRSDFEPLYTDSLEYLMTSRFEVYWANTQCEAREAVSEYEEKKRKESPIYGFKAKLK</sequence>
<name>A0ABT2Y723_9MOLU</name>
<keyword evidence="6 7" id="KW-0819">tRNA processing</keyword>
<dbReference type="InterPro" id="IPR029063">
    <property type="entry name" value="SAM-dependent_MTases_sf"/>
</dbReference>
<evidence type="ECO:0000256" key="6">
    <source>
        <dbReference type="ARBA" id="ARBA00022694"/>
    </source>
</evidence>
<comment type="catalytic activity">
    <reaction evidence="1 7">
        <text>guanosine(46) in tRNA + S-adenosyl-L-methionine = N(7)-methylguanosine(46) in tRNA + S-adenosyl-L-homocysteine</text>
        <dbReference type="Rhea" id="RHEA:42708"/>
        <dbReference type="Rhea" id="RHEA-COMP:10188"/>
        <dbReference type="Rhea" id="RHEA-COMP:10189"/>
        <dbReference type="ChEBI" id="CHEBI:57856"/>
        <dbReference type="ChEBI" id="CHEBI:59789"/>
        <dbReference type="ChEBI" id="CHEBI:74269"/>
        <dbReference type="ChEBI" id="CHEBI:74480"/>
        <dbReference type="EC" id="2.1.1.33"/>
    </reaction>
</comment>
<evidence type="ECO:0000256" key="4">
    <source>
        <dbReference type="ARBA" id="ARBA00022679"/>
    </source>
</evidence>
<dbReference type="SUPFAM" id="SSF53335">
    <property type="entry name" value="S-adenosyl-L-methionine-dependent methyltransferases"/>
    <property type="match status" value="1"/>
</dbReference>
<dbReference type="NCBIfam" id="TIGR00091">
    <property type="entry name" value="tRNA (guanosine(46)-N7)-methyltransferase TrmB"/>
    <property type="match status" value="1"/>
</dbReference>
<feature type="binding site" evidence="7">
    <location>
        <position position="60"/>
    </location>
    <ligand>
        <name>S-adenosyl-L-methionine</name>
        <dbReference type="ChEBI" id="CHEBI:59789"/>
    </ligand>
</feature>
<dbReference type="Pfam" id="PF02390">
    <property type="entry name" value="Methyltransf_4"/>
    <property type="match status" value="1"/>
</dbReference>
<feature type="binding site" evidence="7">
    <location>
        <position position="145"/>
    </location>
    <ligand>
        <name>substrate</name>
    </ligand>
</feature>
<dbReference type="EC" id="2.1.1.33" evidence="7"/>
<feature type="binding site" evidence="7">
    <location>
        <position position="113"/>
    </location>
    <ligand>
        <name>substrate</name>
    </ligand>
</feature>